<dbReference type="InterPro" id="IPR044550">
    <property type="entry name" value="WzxE"/>
</dbReference>
<evidence type="ECO:0000256" key="3">
    <source>
        <dbReference type="ARBA" id="ARBA00022692"/>
    </source>
</evidence>
<feature type="transmembrane region" description="Helical" evidence="6">
    <location>
        <begin position="150"/>
        <end position="171"/>
    </location>
</feature>
<keyword evidence="4 6" id="KW-1133">Transmembrane helix</keyword>
<reference evidence="7 8" key="1">
    <citation type="submission" date="2023-10" db="EMBL/GenBank/DDBJ databases">
        <title>Xenorhabdus taiwanensis sp. nov., a symbiotic bacterium associated with the entomopathogenic nematode Steinernema taiwanensis.</title>
        <authorList>
            <person name="Tseng C.T."/>
            <person name="Shu H.Y."/>
            <person name="Chen M.H."/>
            <person name="Fang Y.J."/>
            <person name="Wu T.L."/>
            <person name="Lin Y.C."/>
            <person name="Huang C.J."/>
        </authorList>
    </citation>
    <scope>NUCLEOTIDE SEQUENCE [LARGE SCALE GENOMIC DNA]</scope>
    <source>
        <strain evidence="7 8">TCT-1</strain>
    </source>
</reference>
<keyword evidence="5 6" id="KW-0472">Membrane</keyword>
<comment type="subcellular location">
    <subcellularLocation>
        <location evidence="1">Cell membrane</location>
        <topology evidence="1">Multi-pass membrane protein</topology>
    </subcellularLocation>
</comment>
<evidence type="ECO:0000313" key="7">
    <source>
        <dbReference type="EMBL" id="BET98615.1"/>
    </source>
</evidence>
<name>A0ABM8K0X0_9GAMM</name>
<evidence type="ECO:0000256" key="1">
    <source>
        <dbReference type="ARBA" id="ARBA00004651"/>
    </source>
</evidence>
<dbReference type="Proteomes" id="UP001529514">
    <property type="component" value="Chromosome"/>
</dbReference>
<feature type="transmembrane region" description="Helical" evidence="6">
    <location>
        <begin position="390"/>
        <end position="413"/>
    </location>
</feature>
<feature type="transmembrane region" description="Helical" evidence="6">
    <location>
        <begin position="260"/>
        <end position="279"/>
    </location>
</feature>
<dbReference type="CDD" id="cd13125">
    <property type="entry name" value="MATE_like_10"/>
    <property type="match status" value="1"/>
</dbReference>
<dbReference type="RefSeq" id="WP_374052065.1">
    <property type="nucleotide sequence ID" value="NZ_AP028978.1"/>
</dbReference>
<evidence type="ECO:0000256" key="5">
    <source>
        <dbReference type="ARBA" id="ARBA00023136"/>
    </source>
</evidence>
<protein>
    <submittedName>
        <fullName evidence="7">O-antigen translocase</fullName>
    </submittedName>
</protein>
<evidence type="ECO:0000256" key="6">
    <source>
        <dbReference type="SAM" id="Phobius"/>
    </source>
</evidence>
<dbReference type="InterPro" id="IPR050833">
    <property type="entry name" value="Poly_Biosynth_Transport"/>
</dbReference>
<proteinExistence type="predicted"/>
<feature type="transmembrane region" description="Helical" evidence="6">
    <location>
        <begin position="364"/>
        <end position="384"/>
    </location>
</feature>
<evidence type="ECO:0000256" key="2">
    <source>
        <dbReference type="ARBA" id="ARBA00022475"/>
    </source>
</evidence>
<gene>
    <name evidence="7" type="ORF">TCT1_35360</name>
</gene>
<keyword evidence="8" id="KW-1185">Reference proteome</keyword>
<keyword evidence="3 6" id="KW-0812">Transmembrane</keyword>
<sequence>MRALFSVTFWTGLLTICKMAVGFVITKFVAVYGGPSGLALLGQLQAIVTSFNGIINAPVSNGIVRYTAENYDVGIDKCTPWWRAGIRCTIFLYLIILAVVLFYSNYLARVFLANEEYAWIIVLAGFFLPFTAIGTFVNSVINGAKDYKKYVIVGMFSTLLSCLIMVVLIYYKKLHGALISVCIQYALAGLISIAFVCRQKWFKLANFFGKANKENVKGIAGYICMAVISAIALPTALLLIRNEMVGQLGWMLTGQWQAVWRISEVYLSVLTLALGVYYLPKLSSIGDSNKILAEVKTTSYLMFGLAIIMALSVYVMKDFIILILFSPEFLPARELFTIQLVGDCLKLINWVYTYPMLARGSTRWFISLELFFAFLFYILTTILLHFTNLAVASVLYSYVMVQLVCFLFLRLALKHIIR</sequence>
<accession>A0ABM8K0X0</accession>
<feature type="transmembrane region" description="Helical" evidence="6">
    <location>
        <begin position="38"/>
        <end position="55"/>
    </location>
</feature>
<feature type="transmembrane region" description="Helical" evidence="6">
    <location>
        <begin position="300"/>
        <end position="323"/>
    </location>
</feature>
<dbReference type="PANTHER" id="PTHR30250:SF30">
    <property type="entry name" value="LIPID III FLIPPASE"/>
    <property type="match status" value="1"/>
</dbReference>
<feature type="transmembrane region" description="Helical" evidence="6">
    <location>
        <begin position="117"/>
        <end position="138"/>
    </location>
</feature>
<dbReference type="EMBL" id="AP028978">
    <property type="protein sequence ID" value="BET98615.1"/>
    <property type="molecule type" value="Genomic_DNA"/>
</dbReference>
<keyword evidence="2" id="KW-1003">Cell membrane</keyword>
<feature type="transmembrane region" description="Helical" evidence="6">
    <location>
        <begin position="218"/>
        <end position="240"/>
    </location>
</feature>
<feature type="transmembrane region" description="Helical" evidence="6">
    <location>
        <begin position="335"/>
        <end position="352"/>
    </location>
</feature>
<dbReference type="PANTHER" id="PTHR30250">
    <property type="entry name" value="PST FAMILY PREDICTED COLANIC ACID TRANSPORTER"/>
    <property type="match status" value="1"/>
</dbReference>
<feature type="transmembrane region" description="Helical" evidence="6">
    <location>
        <begin position="177"/>
        <end position="197"/>
    </location>
</feature>
<evidence type="ECO:0000313" key="8">
    <source>
        <dbReference type="Proteomes" id="UP001529514"/>
    </source>
</evidence>
<organism evidence="7 8">
    <name type="scientific">Xenorhabdus taiwanensis</name>
    <dbReference type="NCBI Taxonomy" id="3085177"/>
    <lineage>
        <taxon>Bacteria</taxon>
        <taxon>Pseudomonadati</taxon>
        <taxon>Pseudomonadota</taxon>
        <taxon>Gammaproteobacteria</taxon>
        <taxon>Enterobacterales</taxon>
        <taxon>Morganellaceae</taxon>
        <taxon>Xenorhabdus</taxon>
    </lineage>
</organism>
<feature type="transmembrane region" description="Helical" evidence="6">
    <location>
        <begin position="90"/>
        <end position="111"/>
    </location>
</feature>
<evidence type="ECO:0000256" key="4">
    <source>
        <dbReference type="ARBA" id="ARBA00022989"/>
    </source>
</evidence>